<dbReference type="Pfam" id="PF25149">
    <property type="entry name" value="DUF7825"/>
    <property type="match status" value="1"/>
</dbReference>
<dbReference type="InterPro" id="IPR056727">
    <property type="entry name" value="DUF7825"/>
</dbReference>
<dbReference type="InterPro" id="IPR045472">
    <property type="entry name" value="DUF6493"/>
</dbReference>
<evidence type="ECO:0000313" key="3">
    <source>
        <dbReference type="Proteomes" id="UP001204144"/>
    </source>
</evidence>
<dbReference type="PROSITE" id="PS51977">
    <property type="entry name" value="WGR"/>
    <property type="match status" value="1"/>
</dbReference>
<dbReference type="Pfam" id="PF20103">
    <property type="entry name" value="DUF6493"/>
    <property type="match status" value="1"/>
</dbReference>
<dbReference type="InterPro" id="IPR008893">
    <property type="entry name" value="WGR_domain"/>
</dbReference>
<feature type="domain" description="WGR" evidence="1">
    <location>
        <begin position="1"/>
        <end position="81"/>
    </location>
</feature>
<evidence type="ECO:0000259" key="1">
    <source>
        <dbReference type="PROSITE" id="PS51977"/>
    </source>
</evidence>
<dbReference type="Gene3D" id="2.20.140.10">
    <property type="entry name" value="WGR domain"/>
    <property type="match status" value="1"/>
</dbReference>
<evidence type="ECO:0000313" key="2">
    <source>
        <dbReference type="EMBL" id="MCP9763547.1"/>
    </source>
</evidence>
<dbReference type="InterPro" id="IPR049809">
    <property type="entry name" value="YehF/YfeS-like_WGR"/>
</dbReference>
<name>A0AAE3H236_9BACT</name>
<dbReference type="Proteomes" id="UP001204144">
    <property type="component" value="Unassembled WGS sequence"/>
</dbReference>
<reference evidence="2 3" key="1">
    <citation type="submission" date="2018-11" db="EMBL/GenBank/DDBJ databases">
        <title>Novel bacteria species description.</title>
        <authorList>
            <person name="Han J.-H."/>
        </authorList>
    </citation>
    <scope>NUCLEOTIDE SEQUENCE [LARGE SCALE GENOMIC DNA]</scope>
    <source>
        <strain evidence="2 3">KCTC23259</strain>
    </source>
</reference>
<dbReference type="Pfam" id="PF25148">
    <property type="entry name" value="DUF7824"/>
    <property type="match status" value="1"/>
</dbReference>
<gene>
    <name evidence="2" type="ORF">EGI31_11320</name>
</gene>
<dbReference type="InterPro" id="IPR050458">
    <property type="entry name" value="LolB"/>
</dbReference>
<protein>
    <submittedName>
        <fullName evidence="2">WGR domain-containing protein</fullName>
    </submittedName>
</protein>
<accession>A0AAE3H236</accession>
<dbReference type="AlphaFoldDB" id="A0AAE3H236"/>
<dbReference type="RefSeq" id="WP_255037327.1">
    <property type="nucleotide sequence ID" value="NZ_RJUF01000031.1"/>
</dbReference>
<dbReference type="InterPro" id="IPR056726">
    <property type="entry name" value="DUF7824"/>
</dbReference>
<keyword evidence="3" id="KW-1185">Reference proteome</keyword>
<dbReference type="PANTHER" id="PTHR30634:SF13">
    <property type="entry name" value="PROTEIN YEHF"/>
    <property type="match status" value="1"/>
</dbReference>
<sequence length="1040" mass="122350">MIHYLTFQNGDSDKFWQIETNGTTFTVKFGKIGTEGQSQTKTYDTEEVCIQEAQKKIEEKLKKGYQDSQGNNHFKKIANSKITFDESDFKIIIGEYESIIIKKKAESLLPFLEKVPRIYRESLKKHVKIAKKYWTEYVEISKPNKLLGNSYGTWGYRGDNTQQEIIFLSAIALFNKKEILSWQEINSILGKFDNILLKKILKWAAPNWIEDYFNHQSSKNNWFSISYEILRYYETEKYINFNPQLYARSFSMINLYNSGFKQGQESVDFFCNDPLSIERDFPLIFDYETGIQNSFGNDEVYGYRKKAIWEGIIEKLLLDNKIDRIWFFEKCLETQTKEWNNGLKTFFRGQFNQAKPTNLELLTLQNSIFPLIDYSFNQVANWSISLIKEIYQENDFELKKLCDWLPSIMMRDDCKSSIKSILTMFEKILKKDPNLKSDILNLATDALTINNLELQEKASKLILKYIDTNDIEIIEKLEMYTTQMVGNIRDTFHEYLESKDTKEIPSYVEEMIPKGNSYIKLSKPVNIPDNWNDILFHIGKFIESNNCIDDEILIDILISKRHLFPNDFYNQTEVYLKKMEKTFFTSFFKNITLNFAKKQLSKQTIEFEFPYYYDETTLFKIFNLHYDRLKLALDKIQRKSTLSLLSMPSHEPNWISPKVLLTRLLEYQDNAEPIILTDFVLAISRMPREETEEAIEMCEQIQNQDIKDIMKYCLGESNEIKFKEKKRSIFNMFSKNENAKGEENLNALWSVASRTFNNEGEFPIFENTSFGNAPYVKNNLKYNYKVDEKWNEWKNHQTGEISKSPSWYKFSFPLPSPFSIPKILIYSVDSFKNPKQEAYESYFYIQKDDVVYWYNLSPQFIDPIFAKLLNTCSSLSDRDYSGIGGGLTILLNENLKVTSPILMFLSTACLQQNREFRGLAVEVMIVQLNSNNINLEEFGKNIGFLIFNKYGPLSRFVNVLETLKDINNHINLSLLKIVEQIILNFRGVNEFPTNFKKMLEVYFDLMNKTRQKSSHQVIEIMNEWRSVNSIKNIIKLILNA</sequence>
<dbReference type="SUPFAM" id="SSF142921">
    <property type="entry name" value="WGR domain-like"/>
    <property type="match status" value="1"/>
</dbReference>
<comment type="caution">
    <text evidence="2">The sequence shown here is derived from an EMBL/GenBank/DDBJ whole genome shotgun (WGS) entry which is preliminary data.</text>
</comment>
<dbReference type="Pfam" id="PF05406">
    <property type="entry name" value="WGR"/>
    <property type="match status" value="1"/>
</dbReference>
<dbReference type="PANTHER" id="PTHR30634">
    <property type="entry name" value="OUTER MEMBRANE LOLAB LIPOPROTEIN INSERTION APPARATUS"/>
    <property type="match status" value="1"/>
</dbReference>
<dbReference type="InterPro" id="IPR036930">
    <property type="entry name" value="WGR_dom_sf"/>
</dbReference>
<proteinExistence type="predicted"/>
<organism evidence="2 3">
    <name type="scientific">Lacihabitans soyangensis</name>
    <dbReference type="NCBI Taxonomy" id="869394"/>
    <lineage>
        <taxon>Bacteria</taxon>
        <taxon>Pseudomonadati</taxon>
        <taxon>Bacteroidota</taxon>
        <taxon>Cytophagia</taxon>
        <taxon>Cytophagales</taxon>
        <taxon>Leadbetterellaceae</taxon>
        <taxon>Lacihabitans</taxon>
    </lineage>
</organism>
<dbReference type="EMBL" id="RJUF01000031">
    <property type="protein sequence ID" value="MCP9763547.1"/>
    <property type="molecule type" value="Genomic_DNA"/>
</dbReference>
<dbReference type="SMART" id="SM00773">
    <property type="entry name" value="WGR"/>
    <property type="match status" value="1"/>
</dbReference>
<dbReference type="CDD" id="cd07996">
    <property type="entry name" value="WGR_MMR_like"/>
    <property type="match status" value="1"/>
</dbReference>